<evidence type="ECO:0000256" key="2">
    <source>
        <dbReference type="ARBA" id="ARBA00023002"/>
    </source>
</evidence>
<dbReference type="PROSITE" id="PS00061">
    <property type="entry name" value="ADH_SHORT"/>
    <property type="match status" value="1"/>
</dbReference>
<dbReference type="Gene3D" id="3.40.50.720">
    <property type="entry name" value="NAD(P)-binding Rossmann-like Domain"/>
    <property type="match status" value="1"/>
</dbReference>
<name>A0ABV3FNW4_9NOCA</name>
<accession>A0ABV3FNW4</accession>
<gene>
    <name evidence="4" type="ORF">AB0I48_06000</name>
</gene>
<evidence type="ECO:0000313" key="4">
    <source>
        <dbReference type="EMBL" id="MEV0707102.1"/>
    </source>
</evidence>
<dbReference type="EMBL" id="JBFAKC010000002">
    <property type="protein sequence ID" value="MEV0707102.1"/>
    <property type="molecule type" value="Genomic_DNA"/>
</dbReference>
<keyword evidence="5" id="KW-1185">Reference proteome</keyword>
<dbReference type="Pfam" id="PF00106">
    <property type="entry name" value="adh_short"/>
    <property type="match status" value="1"/>
</dbReference>
<comment type="caution">
    <text evidence="4">The sequence shown here is derived from an EMBL/GenBank/DDBJ whole genome shotgun (WGS) entry which is preliminary data.</text>
</comment>
<comment type="similarity">
    <text evidence="1 3">Belongs to the short-chain dehydrogenases/reductases (SDR) family.</text>
</comment>
<dbReference type="NCBIfam" id="NF004846">
    <property type="entry name" value="PRK06197.1"/>
    <property type="match status" value="1"/>
</dbReference>
<evidence type="ECO:0000313" key="5">
    <source>
        <dbReference type="Proteomes" id="UP001551695"/>
    </source>
</evidence>
<dbReference type="InterPro" id="IPR020904">
    <property type="entry name" value="Sc_DH/Rdtase_CS"/>
</dbReference>
<dbReference type="PRINTS" id="PR00081">
    <property type="entry name" value="GDHRDH"/>
</dbReference>
<dbReference type="RefSeq" id="WP_357780658.1">
    <property type="nucleotide sequence ID" value="NZ_JBFAKC010000002.1"/>
</dbReference>
<dbReference type="PANTHER" id="PTHR43157">
    <property type="entry name" value="PHOSPHATIDYLINOSITOL-GLYCAN BIOSYNTHESIS CLASS F PROTEIN-RELATED"/>
    <property type="match status" value="1"/>
</dbReference>
<dbReference type="SUPFAM" id="SSF51735">
    <property type="entry name" value="NAD(P)-binding Rossmann-fold domains"/>
    <property type="match status" value="1"/>
</dbReference>
<protein>
    <submittedName>
        <fullName evidence="4">Oxidoreductase</fullName>
    </submittedName>
</protein>
<dbReference type="PRINTS" id="PR00080">
    <property type="entry name" value="SDRFAMILY"/>
</dbReference>
<sequence>MTWTPGLIPDQQGRTFVVTGAYGGLGRVVTATLADRGATVVMACRDVERAREFARDIDGDIVVERLELADLASVREFADRRGEVDVLINNAGLMNIPFARTADGFEMQFGINHLGHFALTGLLLDRITDRVVSVSSISHKWIRALHLDDLQFERRRYSRSGAYAQSKLATLMFARELQDRLERASSATRSYAVHPGVAPTGLVARTGTPLDLVAEPLIGLVGQSRAAAARSMLFAATAPEADPGTYWGPTRLMHTRGPVAATPSSSLSRDPALRQRLWEESERATGLRFPIAPTATGTVHEAH</sequence>
<dbReference type="InterPro" id="IPR036291">
    <property type="entry name" value="NAD(P)-bd_dom_sf"/>
</dbReference>
<dbReference type="Proteomes" id="UP001551695">
    <property type="component" value="Unassembled WGS sequence"/>
</dbReference>
<organism evidence="4 5">
    <name type="scientific">Nocardia aurea</name>
    <dbReference type="NCBI Taxonomy" id="2144174"/>
    <lineage>
        <taxon>Bacteria</taxon>
        <taxon>Bacillati</taxon>
        <taxon>Actinomycetota</taxon>
        <taxon>Actinomycetes</taxon>
        <taxon>Mycobacteriales</taxon>
        <taxon>Nocardiaceae</taxon>
        <taxon>Nocardia</taxon>
    </lineage>
</organism>
<reference evidence="4 5" key="1">
    <citation type="submission" date="2024-06" db="EMBL/GenBank/DDBJ databases">
        <title>The Natural Products Discovery Center: Release of the First 8490 Sequenced Strains for Exploring Actinobacteria Biosynthetic Diversity.</title>
        <authorList>
            <person name="Kalkreuter E."/>
            <person name="Kautsar S.A."/>
            <person name="Yang D."/>
            <person name="Bader C.D."/>
            <person name="Teijaro C.N."/>
            <person name="Fluegel L."/>
            <person name="Davis C.M."/>
            <person name="Simpson J.R."/>
            <person name="Lauterbach L."/>
            <person name="Steele A.D."/>
            <person name="Gui C."/>
            <person name="Meng S."/>
            <person name="Li G."/>
            <person name="Viehrig K."/>
            <person name="Ye F."/>
            <person name="Su P."/>
            <person name="Kiefer A.F."/>
            <person name="Nichols A."/>
            <person name="Cepeda A.J."/>
            <person name="Yan W."/>
            <person name="Fan B."/>
            <person name="Jiang Y."/>
            <person name="Adhikari A."/>
            <person name="Zheng C.-J."/>
            <person name="Schuster L."/>
            <person name="Cowan T.M."/>
            <person name="Smanski M.J."/>
            <person name="Chevrette M.G."/>
            <person name="De Carvalho L.P.S."/>
            <person name="Shen B."/>
        </authorList>
    </citation>
    <scope>NUCLEOTIDE SEQUENCE [LARGE SCALE GENOMIC DNA]</scope>
    <source>
        <strain evidence="4 5">NPDC050403</strain>
    </source>
</reference>
<keyword evidence="2" id="KW-0560">Oxidoreductase</keyword>
<evidence type="ECO:0000256" key="3">
    <source>
        <dbReference type="RuleBase" id="RU000363"/>
    </source>
</evidence>
<dbReference type="PANTHER" id="PTHR43157:SF27">
    <property type="entry name" value="RETINOL DEHYDROGENASE 12, LIKE"/>
    <property type="match status" value="1"/>
</dbReference>
<proteinExistence type="inferred from homology"/>
<dbReference type="InterPro" id="IPR002347">
    <property type="entry name" value="SDR_fam"/>
</dbReference>
<evidence type="ECO:0000256" key="1">
    <source>
        <dbReference type="ARBA" id="ARBA00006484"/>
    </source>
</evidence>